<evidence type="ECO:0000256" key="4">
    <source>
        <dbReference type="ARBA" id="ARBA00003889"/>
    </source>
</evidence>
<comment type="catalytic activity">
    <reaction evidence="3">
        <text>adenosylcob(III)inamide + GTP = adenosylcob(III)inamide phosphate + GDP + H(+)</text>
        <dbReference type="Rhea" id="RHEA:15765"/>
        <dbReference type="ChEBI" id="CHEBI:2480"/>
        <dbReference type="ChEBI" id="CHEBI:15378"/>
        <dbReference type="ChEBI" id="CHEBI:37565"/>
        <dbReference type="ChEBI" id="CHEBI:58189"/>
        <dbReference type="ChEBI" id="CHEBI:58502"/>
        <dbReference type="EC" id="2.7.1.156"/>
    </reaction>
</comment>
<dbReference type="RefSeq" id="WP_344693341.1">
    <property type="nucleotide sequence ID" value="NZ_BAABBF010000004.1"/>
</dbReference>
<evidence type="ECO:0000256" key="2">
    <source>
        <dbReference type="ARBA" id="ARBA00000711"/>
    </source>
</evidence>
<dbReference type="InterPro" id="IPR027417">
    <property type="entry name" value="P-loop_NTPase"/>
</dbReference>
<evidence type="ECO:0000256" key="7">
    <source>
        <dbReference type="ARBA" id="ARBA00007490"/>
    </source>
</evidence>
<dbReference type="EC" id="2.7.7.62" evidence="14"/>
<evidence type="ECO:0000256" key="3">
    <source>
        <dbReference type="ARBA" id="ARBA00001522"/>
    </source>
</evidence>
<dbReference type="Pfam" id="PF02283">
    <property type="entry name" value="CobU"/>
    <property type="match status" value="1"/>
</dbReference>
<dbReference type="Proteomes" id="UP001500523">
    <property type="component" value="Unassembled WGS sequence"/>
</dbReference>
<dbReference type="SUPFAM" id="SSF52540">
    <property type="entry name" value="P-loop containing nucleoside triphosphate hydrolases"/>
    <property type="match status" value="1"/>
</dbReference>
<comment type="pathway">
    <text evidence="5 14">Cofactor biosynthesis; adenosylcobalamin biosynthesis; adenosylcobalamin from cob(II)yrinate a,c-diamide: step 6/7.</text>
</comment>
<accession>A0ABP7DZF5</accession>
<dbReference type="InterPro" id="IPR003203">
    <property type="entry name" value="CobU/CobP"/>
</dbReference>
<comment type="catalytic activity">
    <reaction evidence="1 14">
        <text>adenosylcob(III)inamide + ATP = adenosylcob(III)inamide phosphate + ADP + H(+)</text>
        <dbReference type="Rhea" id="RHEA:15769"/>
        <dbReference type="ChEBI" id="CHEBI:2480"/>
        <dbReference type="ChEBI" id="CHEBI:15378"/>
        <dbReference type="ChEBI" id="CHEBI:30616"/>
        <dbReference type="ChEBI" id="CHEBI:58502"/>
        <dbReference type="ChEBI" id="CHEBI:456216"/>
        <dbReference type="EC" id="2.7.1.156"/>
    </reaction>
</comment>
<dbReference type="Gene3D" id="3.40.50.300">
    <property type="entry name" value="P-loop containing nucleotide triphosphate hydrolases"/>
    <property type="match status" value="1"/>
</dbReference>
<protein>
    <recommendedName>
        <fullName evidence="14">Bifunctional adenosylcobalamin biosynthesis protein</fullName>
        <ecNumber evidence="14">2.7.1.156</ecNumber>
        <ecNumber evidence="14">2.7.7.62</ecNumber>
    </recommendedName>
</protein>
<gene>
    <name evidence="15" type="primary">cobU</name>
    <name evidence="15" type="ORF">GCM10022268_21010</name>
</gene>
<comment type="catalytic activity">
    <reaction evidence="2 14">
        <text>adenosylcob(III)inamide phosphate + GTP + H(+) = adenosylcob(III)inamide-GDP + diphosphate</text>
        <dbReference type="Rhea" id="RHEA:22712"/>
        <dbReference type="ChEBI" id="CHEBI:15378"/>
        <dbReference type="ChEBI" id="CHEBI:33019"/>
        <dbReference type="ChEBI" id="CHEBI:37565"/>
        <dbReference type="ChEBI" id="CHEBI:58502"/>
        <dbReference type="ChEBI" id="CHEBI:60487"/>
        <dbReference type="EC" id="2.7.7.62"/>
    </reaction>
</comment>
<comment type="caution">
    <text evidence="15">The sequence shown here is derived from an EMBL/GenBank/DDBJ whole genome shotgun (WGS) entry which is preliminary data.</text>
</comment>
<dbReference type="PANTHER" id="PTHR34848:SF1">
    <property type="entry name" value="BIFUNCTIONAL ADENOSYLCOBALAMIN BIOSYNTHESIS PROTEIN COBU"/>
    <property type="match status" value="1"/>
</dbReference>
<dbReference type="EC" id="2.7.1.156" evidence="14"/>
<keyword evidence="16" id="KW-1185">Reference proteome</keyword>
<dbReference type="GO" id="GO:0016301">
    <property type="term" value="F:kinase activity"/>
    <property type="evidence" value="ECO:0007669"/>
    <property type="project" value="UniProtKB-KW"/>
</dbReference>
<keyword evidence="8 14" id="KW-0169">Cobalamin biosynthesis</keyword>
<comment type="similarity">
    <text evidence="7 14">Belongs to the CobU/CobP family.</text>
</comment>
<organism evidence="15 16">
    <name type="scientific">Sphingomonas cynarae</name>
    <dbReference type="NCBI Taxonomy" id="930197"/>
    <lineage>
        <taxon>Bacteria</taxon>
        <taxon>Pseudomonadati</taxon>
        <taxon>Pseudomonadota</taxon>
        <taxon>Alphaproteobacteria</taxon>
        <taxon>Sphingomonadales</taxon>
        <taxon>Sphingomonadaceae</taxon>
        <taxon>Sphingomonas</taxon>
    </lineage>
</organism>
<evidence type="ECO:0000256" key="12">
    <source>
        <dbReference type="ARBA" id="ARBA00022840"/>
    </source>
</evidence>
<evidence type="ECO:0000313" key="16">
    <source>
        <dbReference type="Proteomes" id="UP001500523"/>
    </source>
</evidence>
<evidence type="ECO:0000256" key="1">
    <source>
        <dbReference type="ARBA" id="ARBA00000312"/>
    </source>
</evidence>
<evidence type="ECO:0000256" key="13">
    <source>
        <dbReference type="ARBA" id="ARBA00023134"/>
    </source>
</evidence>
<evidence type="ECO:0000256" key="10">
    <source>
        <dbReference type="ARBA" id="ARBA00022741"/>
    </source>
</evidence>
<keyword evidence="9 14" id="KW-0808">Transferase</keyword>
<keyword evidence="13 14" id="KW-0342">GTP-binding</keyword>
<keyword evidence="15" id="KW-0548">Nucleotidyltransferase</keyword>
<evidence type="ECO:0000313" key="15">
    <source>
        <dbReference type="EMBL" id="GAA3711855.1"/>
    </source>
</evidence>
<dbReference type="CDD" id="cd00544">
    <property type="entry name" value="CobU"/>
    <property type="match status" value="1"/>
</dbReference>
<evidence type="ECO:0000256" key="9">
    <source>
        <dbReference type="ARBA" id="ARBA00022679"/>
    </source>
</evidence>
<keyword evidence="10 14" id="KW-0547">Nucleotide-binding</keyword>
<dbReference type="GO" id="GO:0016779">
    <property type="term" value="F:nucleotidyltransferase activity"/>
    <property type="evidence" value="ECO:0007669"/>
    <property type="project" value="UniProtKB-KW"/>
</dbReference>
<evidence type="ECO:0000256" key="5">
    <source>
        <dbReference type="ARBA" id="ARBA00004692"/>
    </source>
</evidence>
<evidence type="ECO:0000256" key="8">
    <source>
        <dbReference type="ARBA" id="ARBA00022573"/>
    </source>
</evidence>
<proteinExistence type="inferred from homology"/>
<dbReference type="PANTHER" id="PTHR34848">
    <property type="match status" value="1"/>
</dbReference>
<dbReference type="NCBIfam" id="NF004469">
    <property type="entry name" value="PRK05800.1"/>
    <property type="match status" value="1"/>
</dbReference>
<dbReference type="PIRSF" id="PIRSF006135">
    <property type="entry name" value="CobU"/>
    <property type="match status" value="1"/>
</dbReference>
<keyword evidence="11 14" id="KW-0418">Kinase</keyword>
<sequence>MTEPTTDDDGQGRAPGRIVLVIGGARSGKSRHAQRLAERASGPLTFIATAQAFDAEMTDRIARHRADRDERWRTVETPVDLAAAITGCDAPGAMLLVDCLTLWASNLLLGDEDIDRHVARLDDALAGAQGRIVLVTNEVGWGIVPDNALARRFRDVAGRINQSVAARAQAVDLIVAGLPLALKRS</sequence>
<dbReference type="EMBL" id="BAABBF010000004">
    <property type="protein sequence ID" value="GAA3711855.1"/>
    <property type="molecule type" value="Genomic_DNA"/>
</dbReference>
<evidence type="ECO:0000256" key="6">
    <source>
        <dbReference type="ARBA" id="ARBA00005159"/>
    </source>
</evidence>
<keyword evidence="12 14" id="KW-0067">ATP-binding</keyword>
<evidence type="ECO:0000256" key="14">
    <source>
        <dbReference type="PIRNR" id="PIRNR006135"/>
    </source>
</evidence>
<comment type="function">
    <text evidence="4 14">Catalyzes ATP-dependent phosphorylation of adenosylcobinamide and addition of GMP to adenosylcobinamide phosphate.</text>
</comment>
<name>A0ABP7DZF5_9SPHN</name>
<comment type="pathway">
    <text evidence="6 14">Cofactor biosynthesis; adenosylcobalamin biosynthesis; adenosylcobalamin from cob(II)yrinate a,c-diamide: step 5/7.</text>
</comment>
<reference evidence="16" key="1">
    <citation type="journal article" date="2019" name="Int. J. Syst. Evol. Microbiol.">
        <title>The Global Catalogue of Microorganisms (GCM) 10K type strain sequencing project: providing services to taxonomists for standard genome sequencing and annotation.</title>
        <authorList>
            <consortium name="The Broad Institute Genomics Platform"/>
            <consortium name="The Broad Institute Genome Sequencing Center for Infectious Disease"/>
            <person name="Wu L."/>
            <person name="Ma J."/>
        </authorList>
    </citation>
    <scope>NUCLEOTIDE SEQUENCE [LARGE SCALE GENOMIC DNA]</scope>
    <source>
        <strain evidence="16">JCM 17498</strain>
    </source>
</reference>
<evidence type="ECO:0000256" key="11">
    <source>
        <dbReference type="ARBA" id="ARBA00022777"/>
    </source>
</evidence>